<keyword evidence="1" id="KW-0472">Membrane</keyword>
<sequence length="192" mass="22932">MRYYKYIRIILISIPIIILGFLIYKYVCPRGVLKVDYDFCREDAFISRFSPGGRVLEIEKLDGYCQQKMVIDPVYFDVRLPQSFRQAGIKIWYQKNDDVILKIGPRFDSHQWLWDLKKVEFLENDGEWQVGVVDLDLNHVTMENNRIRFLVSSPWLDKFGEEILFSRVEIKFEKLPIGWGKVREKVKNLVKF</sequence>
<comment type="caution">
    <text evidence="2">The sequence shown here is derived from an EMBL/GenBank/DDBJ whole genome shotgun (WGS) entry which is preliminary data.</text>
</comment>
<organism evidence="2 3">
    <name type="scientific">Candidatus Kuenenbacteria bacterium CG1_02_38_13</name>
    <dbReference type="NCBI Taxonomy" id="1805235"/>
    <lineage>
        <taxon>Bacteria</taxon>
        <taxon>Candidatus Kueneniibacteriota</taxon>
    </lineage>
</organism>
<dbReference type="Proteomes" id="UP000182465">
    <property type="component" value="Unassembled WGS sequence"/>
</dbReference>
<protein>
    <submittedName>
        <fullName evidence="2">Uncharacterized protein</fullName>
    </submittedName>
</protein>
<proteinExistence type="predicted"/>
<accession>A0A1J4TZZ5</accession>
<evidence type="ECO:0000256" key="1">
    <source>
        <dbReference type="SAM" id="Phobius"/>
    </source>
</evidence>
<keyword evidence="1" id="KW-0812">Transmembrane</keyword>
<feature type="transmembrane region" description="Helical" evidence="1">
    <location>
        <begin position="6"/>
        <end position="24"/>
    </location>
</feature>
<evidence type="ECO:0000313" key="2">
    <source>
        <dbReference type="EMBL" id="OIO17264.1"/>
    </source>
</evidence>
<gene>
    <name evidence="2" type="ORF">AUJ29_01660</name>
</gene>
<evidence type="ECO:0000313" key="3">
    <source>
        <dbReference type="Proteomes" id="UP000182465"/>
    </source>
</evidence>
<dbReference type="AlphaFoldDB" id="A0A1J4TZZ5"/>
<reference evidence="2 3" key="1">
    <citation type="journal article" date="2016" name="Environ. Microbiol.">
        <title>Genomic resolution of a cold subsurface aquifer community provides metabolic insights for novel microbes adapted to high CO concentrations.</title>
        <authorList>
            <person name="Probst A.J."/>
            <person name="Castelle C.J."/>
            <person name="Singh A."/>
            <person name="Brown C.T."/>
            <person name="Anantharaman K."/>
            <person name="Sharon I."/>
            <person name="Hug L.A."/>
            <person name="Burstein D."/>
            <person name="Emerson J.B."/>
            <person name="Thomas B.C."/>
            <person name="Banfield J.F."/>
        </authorList>
    </citation>
    <scope>NUCLEOTIDE SEQUENCE [LARGE SCALE GENOMIC DNA]</scope>
    <source>
        <strain evidence="2">CG1_02_38_13</strain>
    </source>
</reference>
<dbReference type="EMBL" id="MNVB01000035">
    <property type="protein sequence ID" value="OIO17264.1"/>
    <property type="molecule type" value="Genomic_DNA"/>
</dbReference>
<keyword evidence="1" id="KW-1133">Transmembrane helix</keyword>
<name>A0A1J4TZZ5_9BACT</name>